<dbReference type="EMBL" id="BARS01019271">
    <property type="protein sequence ID" value="GAF89004.1"/>
    <property type="molecule type" value="Genomic_DNA"/>
</dbReference>
<sequence length="39" mass="4508">MDTLIEWCQQNPIDTPEFGLFLGIVIVGMIIFKFKPPKK</sequence>
<proteinExistence type="predicted"/>
<gene>
    <name evidence="2" type="ORF">S01H1_31250</name>
</gene>
<comment type="caution">
    <text evidence="2">The sequence shown here is derived from an EMBL/GenBank/DDBJ whole genome shotgun (WGS) entry which is preliminary data.</text>
</comment>
<keyword evidence="1" id="KW-1133">Transmembrane helix</keyword>
<evidence type="ECO:0000313" key="2">
    <source>
        <dbReference type="EMBL" id="GAF89004.1"/>
    </source>
</evidence>
<protein>
    <submittedName>
        <fullName evidence="2">Uncharacterized protein</fullName>
    </submittedName>
</protein>
<organism evidence="2">
    <name type="scientific">marine sediment metagenome</name>
    <dbReference type="NCBI Taxonomy" id="412755"/>
    <lineage>
        <taxon>unclassified sequences</taxon>
        <taxon>metagenomes</taxon>
        <taxon>ecological metagenomes</taxon>
    </lineage>
</organism>
<keyword evidence="1" id="KW-0812">Transmembrane</keyword>
<name>X0T739_9ZZZZ</name>
<keyword evidence="1" id="KW-0472">Membrane</keyword>
<dbReference type="AlphaFoldDB" id="X0T739"/>
<accession>X0T739</accession>
<feature type="transmembrane region" description="Helical" evidence="1">
    <location>
        <begin position="18"/>
        <end position="34"/>
    </location>
</feature>
<reference evidence="2" key="1">
    <citation type="journal article" date="2014" name="Front. Microbiol.">
        <title>High frequency of phylogenetically diverse reductive dehalogenase-homologous genes in deep subseafloor sedimentary metagenomes.</title>
        <authorList>
            <person name="Kawai M."/>
            <person name="Futagami T."/>
            <person name="Toyoda A."/>
            <person name="Takaki Y."/>
            <person name="Nishi S."/>
            <person name="Hori S."/>
            <person name="Arai W."/>
            <person name="Tsubouchi T."/>
            <person name="Morono Y."/>
            <person name="Uchiyama I."/>
            <person name="Ito T."/>
            <person name="Fujiyama A."/>
            <person name="Inagaki F."/>
            <person name="Takami H."/>
        </authorList>
    </citation>
    <scope>NUCLEOTIDE SEQUENCE</scope>
    <source>
        <strain evidence="2">Expedition CK06-06</strain>
    </source>
</reference>
<evidence type="ECO:0000256" key="1">
    <source>
        <dbReference type="SAM" id="Phobius"/>
    </source>
</evidence>